<dbReference type="EMBL" id="JAIQCJ010000966">
    <property type="protein sequence ID" value="KAJ8793537.1"/>
    <property type="molecule type" value="Genomic_DNA"/>
</dbReference>
<comment type="caution">
    <text evidence="1">The sequence shown here is derived from an EMBL/GenBank/DDBJ whole genome shotgun (WGS) entry which is preliminary data.</text>
</comment>
<evidence type="ECO:0000313" key="2">
    <source>
        <dbReference type="Proteomes" id="UP001159641"/>
    </source>
</evidence>
<protein>
    <submittedName>
        <fullName evidence="1">Uncharacterized protein</fullName>
    </submittedName>
</protein>
<sequence length="96" mass="10638">MARCGEDSVAPVVLLESPGVCNKGLQRKGPSERRRLKAMVSEQLSQDLLRILYSPQQLPAIPSSHEDSSKWRVVVKLNSGCSESRNVISVYKENEA</sequence>
<dbReference type="Proteomes" id="UP001159641">
    <property type="component" value="Unassembled WGS sequence"/>
</dbReference>
<proteinExistence type="predicted"/>
<gene>
    <name evidence="1" type="ORF">J1605_019371</name>
</gene>
<name>A0AB34HQZ2_ESCRO</name>
<organism evidence="1 2">
    <name type="scientific">Eschrichtius robustus</name>
    <name type="common">California gray whale</name>
    <name type="synonym">Eschrichtius gibbosus</name>
    <dbReference type="NCBI Taxonomy" id="9764"/>
    <lineage>
        <taxon>Eukaryota</taxon>
        <taxon>Metazoa</taxon>
        <taxon>Chordata</taxon>
        <taxon>Craniata</taxon>
        <taxon>Vertebrata</taxon>
        <taxon>Euteleostomi</taxon>
        <taxon>Mammalia</taxon>
        <taxon>Eutheria</taxon>
        <taxon>Laurasiatheria</taxon>
        <taxon>Artiodactyla</taxon>
        <taxon>Whippomorpha</taxon>
        <taxon>Cetacea</taxon>
        <taxon>Mysticeti</taxon>
        <taxon>Eschrichtiidae</taxon>
        <taxon>Eschrichtius</taxon>
    </lineage>
</organism>
<reference evidence="1 2" key="1">
    <citation type="submission" date="2022-11" db="EMBL/GenBank/DDBJ databases">
        <title>Whole genome sequence of Eschrichtius robustus ER-17-0199.</title>
        <authorList>
            <person name="Bruniche-Olsen A."/>
            <person name="Black A.N."/>
            <person name="Fields C.J."/>
            <person name="Walden K."/>
            <person name="Dewoody J.A."/>
        </authorList>
    </citation>
    <scope>NUCLEOTIDE SEQUENCE [LARGE SCALE GENOMIC DNA]</scope>
    <source>
        <strain evidence="1">ER-17-0199</strain>
        <tissue evidence="1">Blubber</tissue>
    </source>
</reference>
<keyword evidence="2" id="KW-1185">Reference proteome</keyword>
<evidence type="ECO:0000313" key="1">
    <source>
        <dbReference type="EMBL" id="KAJ8793537.1"/>
    </source>
</evidence>
<accession>A0AB34HQZ2</accession>
<dbReference type="AlphaFoldDB" id="A0AB34HQZ2"/>